<dbReference type="InterPro" id="IPR013762">
    <property type="entry name" value="Integrase-like_cat_sf"/>
</dbReference>
<evidence type="ECO:0000259" key="6">
    <source>
        <dbReference type="PROSITE" id="PS51898"/>
    </source>
</evidence>
<dbReference type="RefSeq" id="WP_377043694.1">
    <property type="nucleotide sequence ID" value="NZ_JBHLUN010000005.1"/>
</dbReference>
<dbReference type="InterPro" id="IPR038488">
    <property type="entry name" value="Integrase_DNA-bd_sf"/>
</dbReference>
<comment type="caution">
    <text evidence="8">The sequence shown here is derived from an EMBL/GenBank/DDBJ whole genome shotgun (WGS) entry which is preliminary data.</text>
</comment>
<name>A0ABV6JR69_9PROT</name>
<evidence type="ECO:0000256" key="2">
    <source>
        <dbReference type="ARBA" id="ARBA00022908"/>
    </source>
</evidence>
<evidence type="ECO:0000313" key="8">
    <source>
        <dbReference type="EMBL" id="MFC0407960.1"/>
    </source>
</evidence>
<protein>
    <submittedName>
        <fullName evidence="8">Tyrosine-type recombinase/integrase</fullName>
    </submittedName>
</protein>
<keyword evidence="2" id="KW-0229">DNA integration</keyword>
<sequence>MLTDKEVRAAEKRDKPYRLSDGQGLHLQVTTAGGKLWRYRYEIAGREKMLALGKYPAMGLAAARKAREAARAHLDEGRDPSVEKRLKRVAEAAAADTTFEAVARAWFKQKGPTLVPAHAKIVLSTLEKDAFPALGRLPISQISVPIVLSVLRKMERRGAGHSARRLRQRISAVFTFAIASGLTEMDPAASVHRAMAPVTRNRQPAITDLDGVRKLLRAVETAEGFPTMLLAHRFLALTVVRPGELRAAEWTEIEDEDGPEPVWRIPAPRMKMKREHLVPLAPQAVEVIKALRALGKRGKLLFPHRWNSGLPMNQNSLGHLLDRAGYDKVHVPHGWRAAFSSIMNERYPADRGVIDLMLAHAPKDKVEAAYNRAQHLQRRREISQLWADLLLEGGLSAADLLDRAGRVARADA</sequence>
<evidence type="ECO:0000256" key="1">
    <source>
        <dbReference type="ARBA" id="ARBA00008857"/>
    </source>
</evidence>
<evidence type="ECO:0000259" key="7">
    <source>
        <dbReference type="PROSITE" id="PS51900"/>
    </source>
</evidence>
<dbReference type="InterPro" id="IPR002104">
    <property type="entry name" value="Integrase_catalytic"/>
</dbReference>
<comment type="similarity">
    <text evidence="1">Belongs to the 'phage' integrase family.</text>
</comment>
<dbReference type="Gene3D" id="1.10.443.10">
    <property type="entry name" value="Intergrase catalytic core"/>
    <property type="match status" value="1"/>
</dbReference>
<proteinExistence type="inferred from homology"/>
<accession>A0ABV6JR69</accession>
<dbReference type="InterPro" id="IPR025166">
    <property type="entry name" value="Integrase_DNA_bind_dom"/>
</dbReference>
<dbReference type="Pfam" id="PF00589">
    <property type="entry name" value="Phage_integrase"/>
    <property type="match status" value="1"/>
</dbReference>
<keyword evidence="3 5" id="KW-0238">DNA-binding</keyword>
<organism evidence="8 9">
    <name type="scientific">Roseomonas elaeocarpi</name>
    <dbReference type="NCBI Taxonomy" id="907779"/>
    <lineage>
        <taxon>Bacteria</taxon>
        <taxon>Pseudomonadati</taxon>
        <taxon>Pseudomonadota</taxon>
        <taxon>Alphaproteobacteria</taxon>
        <taxon>Acetobacterales</taxon>
        <taxon>Roseomonadaceae</taxon>
        <taxon>Roseomonas</taxon>
    </lineage>
</organism>
<gene>
    <name evidence="8" type="ORF">ACFFGY_06835</name>
</gene>
<dbReference type="CDD" id="cd00801">
    <property type="entry name" value="INT_P4_C"/>
    <property type="match status" value="1"/>
</dbReference>
<feature type="domain" description="Tyr recombinase" evidence="6">
    <location>
        <begin position="202"/>
        <end position="384"/>
    </location>
</feature>
<dbReference type="InterPro" id="IPR044068">
    <property type="entry name" value="CB"/>
</dbReference>
<evidence type="ECO:0000256" key="3">
    <source>
        <dbReference type="ARBA" id="ARBA00023125"/>
    </source>
</evidence>
<dbReference type="SUPFAM" id="SSF56349">
    <property type="entry name" value="DNA breaking-rejoining enzymes"/>
    <property type="match status" value="1"/>
</dbReference>
<dbReference type="PROSITE" id="PS51898">
    <property type="entry name" value="TYR_RECOMBINASE"/>
    <property type="match status" value="1"/>
</dbReference>
<dbReference type="Pfam" id="PF22022">
    <property type="entry name" value="Phage_int_M"/>
    <property type="match status" value="1"/>
</dbReference>
<evidence type="ECO:0000256" key="5">
    <source>
        <dbReference type="PROSITE-ProRule" id="PRU01248"/>
    </source>
</evidence>
<dbReference type="PANTHER" id="PTHR30629">
    <property type="entry name" value="PROPHAGE INTEGRASE"/>
    <property type="match status" value="1"/>
</dbReference>
<dbReference type="InterPro" id="IPR050808">
    <property type="entry name" value="Phage_Integrase"/>
</dbReference>
<reference evidence="8 9" key="1">
    <citation type="submission" date="2024-09" db="EMBL/GenBank/DDBJ databases">
        <authorList>
            <person name="Sun Q."/>
            <person name="Mori K."/>
        </authorList>
    </citation>
    <scope>NUCLEOTIDE SEQUENCE [LARGE SCALE GENOMIC DNA]</scope>
    <source>
        <strain evidence="8 9">TBRC 5777</strain>
    </source>
</reference>
<feature type="domain" description="Core-binding (CB)" evidence="7">
    <location>
        <begin position="97"/>
        <end position="178"/>
    </location>
</feature>
<evidence type="ECO:0000313" key="9">
    <source>
        <dbReference type="Proteomes" id="UP001589865"/>
    </source>
</evidence>
<dbReference type="Proteomes" id="UP001589865">
    <property type="component" value="Unassembled WGS sequence"/>
</dbReference>
<dbReference type="PROSITE" id="PS51900">
    <property type="entry name" value="CB"/>
    <property type="match status" value="1"/>
</dbReference>
<evidence type="ECO:0000256" key="4">
    <source>
        <dbReference type="ARBA" id="ARBA00023172"/>
    </source>
</evidence>
<dbReference type="EMBL" id="JBHLUN010000005">
    <property type="protein sequence ID" value="MFC0407960.1"/>
    <property type="molecule type" value="Genomic_DNA"/>
</dbReference>
<dbReference type="InterPro" id="IPR011010">
    <property type="entry name" value="DNA_brk_join_enz"/>
</dbReference>
<dbReference type="Gene3D" id="1.10.150.130">
    <property type="match status" value="1"/>
</dbReference>
<dbReference type="Pfam" id="PF13356">
    <property type="entry name" value="Arm-DNA-bind_3"/>
    <property type="match status" value="1"/>
</dbReference>
<dbReference type="InterPro" id="IPR053876">
    <property type="entry name" value="Phage_int_M"/>
</dbReference>
<keyword evidence="9" id="KW-1185">Reference proteome</keyword>
<dbReference type="Gene3D" id="3.30.160.390">
    <property type="entry name" value="Integrase, DNA-binding domain"/>
    <property type="match status" value="1"/>
</dbReference>
<keyword evidence="4" id="KW-0233">DNA recombination</keyword>
<dbReference type="InterPro" id="IPR010998">
    <property type="entry name" value="Integrase_recombinase_N"/>
</dbReference>
<dbReference type="PANTHER" id="PTHR30629:SF2">
    <property type="entry name" value="PROPHAGE INTEGRASE INTS-RELATED"/>
    <property type="match status" value="1"/>
</dbReference>